<keyword evidence="2 5" id="KW-0812">Transmembrane</keyword>
<comment type="caution">
    <text evidence="7">The sequence shown here is derived from an EMBL/GenBank/DDBJ whole genome shotgun (WGS) entry which is preliminary data.</text>
</comment>
<dbReference type="InterPro" id="IPR037185">
    <property type="entry name" value="EmrE-like"/>
</dbReference>
<evidence type="ECO:0000256" key="3">
    <source>
        <dbReference type="ARBA" id="ARBA00022989"/>
    </source>
</evidence>
<evidence type="ECO:0000256" key="5">
    <source>
        <dbReference type="SAM" id="Phobius"/>
    </source>
</evidence>
<proteinExistence type="predicted"/>
<dbReference type="PANTHER" id="PTHR32322:SF9">
    <property type="entry name" value="AMINO-ACID METABOLITE EFFLUX PUMP-RELATED"/>
    <property type="match status" value="1"/>
</dbReference>
<reference evidence="7 8" key="1">
    <citation type="submission" date="2019-05" db="EMBL/GenBank/DDBJ databases">
        <title>Whole genome sequence analysis of Cupriavidus campinensis S14E4C strain.</title>
        <authorList>
            <person name="Abbaszade G."/>
            <person name="Szabo A."/>
            <person name="Toumi M."/>
            <person name="Toth E."/>
        </authorList>
    </citation>
    <scope>NUCLEOTIDE SEQUENCE [LARGE SCALE GENOMIC DNA]</scope>
    <source>
        <strain evidence="7 8">S14E4C</strain>
    </source>
</reference>
<feature type="transmembrane region" description="Helical" evidence="5">
    <location>
        <begin position="270"/>
        <end position="289"/>
    </location>
</feature>
<accession>A0ABY3EF53</accession>
<sequence length="317" mass="31991">MARPPSTPRTTLPAPPATTATTAALTALAMVAFAANSLLARAALKGTGIDAATFTLVRVASAALVLGAVLYLRTRGDARDLRHGHGHAHAQMGGDWIGAVALLVYACGFSFAYLRLAAGTGALVLFACVQATMIGDGLRRGDRLRAVQWLGIVLALAGLVWLVLPGLQAPPPGATLLMAVAGIGWGVYSLRGRGAPDALAATTGNFVRGVPLALAVSVVSVLSVVSRGTVSQLSVDWHGVALAAASGAVTSGIGYVIWYAALRGLASTTAATVQLSVPVLAALGGIAWLGEPMTARLAVSAVAILGGIALVIAARRR</sequence>
<organism evidence="7 8">
    <name type="scientific">Cupriavidus campinensis</name>
    <dbReference type="NCBI Taxonomy" id="151783"/>
    <lineage>
        <taxon>Bacteria</taxon>
        <taxon>Pseudomonadati</taxon>
        <taxon>Pseudomonadota</taxon>
        <taxon>Betaproteobacteria</taxon>
        <taxon>Burkholderiales</taxon>
        <taxon>Burkholderiaceae</taxon>
        <taxon>Cupriavidus</taxon>
    </lineage>
</organism>
<feature type="transmembrane region" description="Helical" evidence="5">
    <location>
        <begin position="206"/>
        <end position="225"/>
    </location>
</feature>
<feature type="transmembrane region" description="Helical" evidence="5">
    <location>
        <begin position="52"/>
        <end position="72"/>
    </location>
</feature>
<dbReference type="PANTHER" id="PTHR32322">
    <property type="entry name" value="INNER MEMBRANE TRANSPORTER"/>
    <property type="match status" value="1"/>
</dbReference>
<evidence type="ECO:0000259" key="6">
    <source>
        <dbReference type="Pfam" id="PF00892"/>
    </source>
</evidence>
<name>A0ABY3EF53_9BURK</name>
<keyword evidence="8" id="KW-1185">Reference proteome</keyword>
<keyword evidence="4 5" id="KW-0472">Membrane</keyword>
<feature type="transmembrane region" description="Helical" evidence="5">
    <location>
        <begin position="93"/>
        <end position="111"/>
    </location>
</feature>
<dbReference type="RefSeq" id="WP_144203058.1">
    <property type="nucleotide sequence ID" value="NZ_VCIZ01000025.1"/>
</dbReference>
<evidence type="ECO:0000313" key="7">
    <source>
        <dbReference type="EMBL" id="TSP09557.1"/>
    </source>
</evidence>
<keyword evidence="3 5" id="KW-1133">Transmembrane helix</keyword>
<gene>
    <name evidence="7" type="ORF">FGG12_27220</name>
</gene>
<feature type="transmembrane region" description="Helical" evidence="5">
    <location>
        <begin position="146"/>
        <end position="164"/>
    </location>
</feature>
<comment type="subcellular location">
    <subcellularLocation>
        <location evidence="1">Membrane</location>
        <topology evidence="1">Multi-pass membrane protein</topology>
    </subcellularLocation>
</comment>
<dbReference type="Proteomes" id="UP000318943">
    <property type="component" value="Unassembled WGS sequence"/>
</dbReference>
<feature type="transmembrane region" description="Helical" evidence="5">
    <location>
        <begin position="295"/>
        <end position="314"/>
    </location>
</feature>
<protein>
    <submittedName>
        <fullName evidence="7">DMT family transporter</fullName>
    </submittedName>
</protein>
<dbReference type="InterPro" id="IPR000620">
    <property type="entry name" value="EamA_dom"/>
</dbReference>
<feature type="transmembrane region" description="Helical" evidence="5">
    <location>
        <begin position="176"/>
        <end position="194"/>
    </location>
</feature>
<dbReference type="EMBL" id="VCIZ01000025">
    <property type="protein sequence ID" value="TSP09557.1"/>
    <property type="molecule type" value="Genomic_DNA"/>
</dbReference>
<evidence type="ECO:0000313" key="8">
    <source>
        <dbReference type="Proteomes" id="UP000318943"/>
    </source>
</evidence>
<feature type="transmembrane region" description="Helical" evidence="5">
    <location>
        <begin position="237"/>
        <end position="258"/>
    </location>
</feature>
<feature type="domain" description="EamA" evidence="6">
    <location>
        <begin position="176"/>
        <end position="312"/>
    </location>
</feature>
<evidence type="ECO:0000256" key="2">
    <source>
        <dbReference type="ARBA" id="ARBA00022692"/>
    </source>
</evidence>
<dbReference type="Pfam" id="PF00892">
    <property type="entry name" value="EamA"/>
    <property type="match status" value="1"/>
</dbReference>
<evidence type="ECO:0000256" key="1">
    <source>
        <dbReference type="ARBA" id="ARBA00004141"/>
    </source>
</evidence>
<dbReference type="SUPFAM" id="SSF103481">
    <property type="entry name" value="Multidrug resistance efflux transporter EmrE"/>
    <property type="match status" value="2"/>
</dbReference>
<dbReference type="InterPro" id="IPR050638">
    <property type="entry name" value="AA-Vitamin_Transporters"/>
</dbReference>
<evidence type="ECO:0000256" key="4">
    <source>
        <dbReference type="ARBA" id="ARBA00023136"/>
    </source>
</evidence>